<protein>
    <submittedName>
        <fullName evidence="2">Uncharacterized protein</fullName>
    </submittedName>
</protein>
<dbReference type="AlphaFoldDB" id="A0A8H7XTF5"/>
<dbReference type="CDD" id="cd00084">
    <property type="entry name" value="HMG-box_SF"/>
    <property type="match status" value="1"/>
</dbReference>
<sequence>MLLSILSSTRALSGNSRALGSALILHALRAGASRTYRRRSRGSYYTEKYVMPLTPPTPLREMDVDRTHAQFNNISMEYERLQEESGILDAAIKRLEDECAAAQEELDKFSREAEERLAQKEERLAEAAKHRRKSVVKVEERAAASRDRKTKTALRKQKQMVEAELRRTRKKAAKLAEKVGKQLEKIEKRLAATRRKVNEQDKAVEERRKWMRMSRPRAPPRNPFSNYLHEQSEPPAIDVVQRWHELSMEEKEQYRNDPMVFPLHRKAMRAWYKSLTVAERRTHRQNVARKGSKGTIKPQSVFLREICPTLKPDPQTGRSSVFIQASKLWKELSAEEKARYAAIAKTESEARRAAILAAEAKGANSN</sequence>
<dbReference type="SUPFAM" id="SSF47095">
    <property type="entry name" value="HMG-box"/>
    <property type="match status" value="1"/>
</dbReference>
<comment type="caution">
    <text evidence="2">The sequence shown here is derived from an EMBL/GenBank/DDBJ whole genome shotgun (WGS) entry which is preliminary data.</text>
</comment>
<feature type="compositionally biased region" description="Basic residues" evidence="1">
    <location>
        <begin position="148"/>
        <end position="158"/>
    </location>
</feature>
<evidence type="ECO:0000313" key="2">
    <source>
        <dbReference type="EMBL" id="KAG5167246.1"/>
    </source>
</evidence>
<proteinExistence type="predicted"/>
<dbReference type="Gene3D" id="1.10.30.10">
    <property type="entry name" value="High mobility group box domain"/>
    <property type="match status" value="1"/>
</dbReference>
<feature type="region of interest" description="Disordered" evidence="1">
    <location>
        <begin position="136"/>
        <end position="159"/>
    </location>
</feature>
<dbReference type="InterPro" id="IPR036910">
    <property type="entry name" value="HMG_box_dom_sf"/>
</dbReference>
<reference evidence="2" key="1">
    <citation type="submission" date="2021-02" db="EMBL/GenBank/DDBJ databases">
        <title>Psilocybe cubensis genome.</title>
        <authorList>
            <person name="Mckernan K.J."/>
            <person name="Crawford S."/>
            <person name="Trippe A."/>
            <person name="Kane L.T."/>
            <person name="Mclaughlin S."/>
        </authorList>
    </citation>
    <scope>NUCLEOTIDE SEQUENCE [LARGE SCALE GENOMIC DNA]</scope>
    <source>
        <strain evidence="2">MGC-MH-2018</strain>
    </source>
</reference>
<evidence type="ECO:0000256" key="1">
    <source>
        <dbReference type="SAM" id="MobiDB-lite"/>
    </source>
</evidence>
<name>A0A8H7XTF5_PSICU</name>
<organism evidence="2">
    <name type="scientific">Psilocybe cubensis</name>
    <name type="common">Psychedelic mushroom</name>
    <name type="synonym">Stropharia cubensis</name>
    <dbReference type="NCBI Taxonomy" id="181762"/>
    <lineage>
        <taxon>Eukaryota</taxon>
        <taxon>Fungi</taxon>
        <taxon>Dikarya</taxon>
        <taxon>Basidiomycota</taxon>
        <taxon>Agaricomycotina</taxon>
        <taxon>Agaricomycetes</taxon>
        <taxon>Agaricomycetidae</taxon>
        <taxon>Agaricales</taxon>
        <taxon>Agaricineae</taxon>
        <taxon>Strophariaceae</taxon>
        <taxon>Psilocybe</taxon>
    </lineage>
</organism>
<feature type="region of interest" description="Disordered" evidence="1">
    <location>
        <begin position="208"/>
        <end position="229"/>
    </location>
</feature>
<feature type="compositionally biased region" description="Basic and acidic residues" evidence="1">
    <location>
        <begin position="136"/>
        <end position="147"/>
    </location>
</feature>
<accession>A0A8H7XTF5</accession>
<dbReference type="EMBL" id="JAFIQS010000007">
    <property type="protein sequence ID" value="KAG5167246.1"/>
    <property type="molecule type" value="Genomic_DNA"/>
</dbReference>
<gene>
    <name evidence="2" type="ORF">JR316_007591</name>
</gene>